<feature type="compositionally biased region" description="Basic residues" evidence="1">
    <location>
        <begin position="64"/>
        <end position="73"/>
    </location>
</feature>
<feature type="region of interest" description="Disordered" evidence="1">
    <location>
        <begin position="16"/>
        <end position="39"/>
    </location>
</feature>
<evidence type="ECO:0000259" key="2">
    <source>
        <dbReference type="PROSITE" id="PS00028"/>
    </source>
</evidence>
<dbReference type="InterPro" id="IPR013087">
    <property type="entry name" value="Znf_C2H2_type"/>
</dbReference>
<name>A0A9P6AIH3_9AGAM</name>
<organism evidence="3 4">
    <name type="scientific">Hydnum rufescens UP504</name>
    <dbReference type="NCBI Taxonomy" id="1448309"/>
    <lineage>
        <taxon>Eukaryota</taxon>
        <taxon>Fungi</taxon>
        <taxon>Dikarya</taxon>
        <taxon>Basidiomycota</taxon>
        <taxon>Agaricomycotina</taxon>
        <taxon>Agaricomycetes</taxon>
        <taxon>Cantharellales</taxon>
        <taxon>Hydnaceae</taxon>
        <taxon>Hydnum</taxon>
    </lineage>
</organism>
<proteinExistence type="predicted"/>
<protein>
    <recommendedName>
        <fullName evidence="2">C2H2-type domain-containing protein</fullName>
    </recommendedName>
</protein>
<comment type="caution">
    <text evidence="3">The sequence shown here is derived from an EMBL/GenBank/DDBJ whole genome shotgun (WGS) entry which is preliminary data.</text>
</comment>
<dbReference type="EMBL" id="MU129131">
    <property type="protein sequence ID" value="KAF9505934.1"/>
    <property type="molecule type" value="Genomic_DNA"/>
</dbReference>
<feature type="region of interest" description="Disordered" evidence="1">
    <location>
        <begin position="52"/>
        <end position="88"/>
    </location>
</feature>
<feature type="domain" description="C2H2-type" evidence="2">
    <location>
        <begin position="219"/>
        <end position="240"/>
    </location>
</feature>
<dbReference type="AlphaFoldDB" id="A0A9P6AIH3"/>
<evidence type="ECO:0000313" key="4">
    <source>
        <dbReference type="Proteomes" id="UP000886523"/>
    </source>
</evidence>
<accession>A0A9P6AIH3</accession>
<evidence type="ECO:0000256" key="1">
    <source>
        <dbReference type="SAM" id="MobiDB-lite"/>
    </source>
</evidence>
<evidence type="ECO:0000313" key="3">
    <source>
        <dbReference type="EMBL" id="KAF9505934.1"/>
    </source>
</evidence>
<reference evidence="3" key="1">
    <citation type="journal article" date="2020" name="Nat. Commun.">
        <title>Large-scale genome sequencing of mycorrhizal fungi provides insights into the early evolution of symbiotic traits.</title>
        <authorList>
            <person name="Miyauchi S."/>
            <person name="Kiss E."/>
            <person name="Kuo A."/>
            <person name="Drula E."/>
            <person name="Kohler A."/>
            <person name="Sanchez-Garcia M."/>
            <person name="Morin E."/>
            <person name="Andreopoulos B."/>
            <person name="Barry K.W."/>
            <person name="Bonito G."/>
            <person name="Buee M."/>
            <person name="Carver A."/>
            <person name="Chen C."/>
            <person name="Cichocki N."/>
            <person name="Clum A."/>
            <person name="Culley D."/>
            <person name="Crous P.W."/>
            <person name="Fauchery L."/>
            <person name="Girlanda M."/>
            <person name="Hayes R.D."/>
            <person name="Keri Z."/>
            <person name="LaButti K."/>
            <person name="Lipzen A."/>
            <person name="Lombard V."/>
            <person name="Magnuson J."/>
            <person name="Maillard F."/>
            <person name="Murat C."/>
            <person name="Nolan M."/>
            <person name="Ohm R.A."/>
            <person name="Pangilinan J."/>
            <person name="Pereira M.F."/>
            <person name="Perotto S."/>
            <person name="Peter M."/>
            <person name="Pfister S."/>
            <person name="Riley R."/>
            <person name="Sitrit Y."/>
            <person name="Stielow J.B."/>
            <person name="Szollosi G."/>
            <person name="Zifcakova L."/>
            <person name="Stursova M."/>
            <person name="Spatafora J.W."/>
            <person name="Tedersoo L."/>
            <person name="Vaario L.M."/>
            <person name="Yamada A."/>
            <person name="Yan M."/>
            <person name="Wang P."/>
            <person name="Xu J."/>
            <person name="Bruns T."/>
            <person name="Baldrian P."/>
            <person name="Vilgalys R."/>
            <person name="Dunand C."/>
            <person name="Henrissat B."/>
            <person name="Grigoriev I.V."/>
            <person name="Hibbett D."/>
            <person name="Nagy L.G."/>
            <person name="Martin F.M."/>
        </authorList>
    </citation>
    <scope>NUCLEOTIDE SEQUENCE</scope>
    <source>
        <strain evidence="3">UP504</strain>
    </source>
</reference>
<dbReference type="PROSITE" id="PS00028">
    <property type="entry name" value="ZINC_FINGER_C2H2_1"/>
    <property type="match status" value="1"/>
</dbReference>
<gene>
    <name evidence="3" type="ORF">BS47DRAFT_1353447</name>
</gene>
<sequence length="243" mass="27580">MRPSIATLLCLQHPPSLSPLPLRSEEQSATERSNENPSSVHWPLITIDISLGEDQQSNSTRGPAKTRKVHRDRRPISPRISEGSHVENPHTRYTADFLAPVLQRKVRPSPADQCVCLFHAHPRKFPSFARHIRGHVMYAARSWLAGSSPYSDVLWLHATAIILKRDGAAIDSHTQSEIDQFRAAYREYSISATVQRGNFPMFSQRADEEASKWVVQWQCRICEVDLGRPDSLTRHMKHAHKIG</sequence>
<keyword evidence="4" id="KW-1185">Reference proteome</keyword>
<dbReference type="Proteomes" id="UP000886523">
    <property type="component" value="Unassembled WGS sequence"/>
</dbReference>